<dbReference type="PROSITE" id="PS50109">
    <property type="entry name" value="HIS_KIN"/>
    <property type="match status" value="1"/>
</dbReference>
<dbReference type="Pfam" id="PF00072">
    <property type="entry name" value="Response_reg"/>
    <property type="match status" value="1"/>
</dbReference>
<evidence type="ECO:0000256" key="7">
    <source>
        <dbReference type="SAM" id="Coils"/>
    </source>
</evidence>
<sequence length="492" mass="56437">MNKLRILYLEDSQDDINLVNRVLGNSDLDYELITVDTKAEFENFLNSEKVDTILSDHTLFQFNSKDALRIFKEKNLDCPFILVTGTVSEEFAVEILKDGADDYVLKDRLQRLPTAIDNALRKKGGEKSKNRVNSENQLILELLNNVSDEIYVMNSETLIFTYVNQGACNNLGYSKEELLEMTPFELKPDISREKFSDLTLPMLLGEVETVNFQTVHKRKNDTIYPIEVVLKYQQINGHSYFVATARDITEHLATEERLKRLNIELKNSNEELAKFASVASHDMREPLRMIKSFLDLLERKYGQELDEKAKTYIHYAVDGAERMTALINDLLTYARIDGNESQIKNVDCNEVLNEVVELYSSVIKEKNANVQSGMLPTIRGKKIPIKLVFQNLINNALKYHAPEVKPEIKIKAEALPDHWLFSISDNGIGIEKAFHDQIFQVFRRLHPKNEYGGSGMGLAIAKKIVEQHLGEIWVESDKGKNSTFFFTIFRNL</sequence>
<feature type="domain" description="Histidine kinase" evidence="8">
    <location>
        <begin position="278"/>
        <end position="492"/>
    </location>
</feature>
<evidence type="ECO:0000313" key="12">
    <source>
        <dbReference type="Proteomes" id="UP000198480"/>
    </source>
</evidence>
<feature type="domain" description="Response regulatory" evidence="9">
    <location>
        <begin position="5"/>
        <end position="121"/>
    </location>
</feature>
<dbReference type="EMBL" id="FZOK01000017">
    <property type="protein sequence ID" value="SNS70068.1"/>
    <property type="molecule type" value="Genomic_DNA"/>
</dbReference>
<protein>
    <recommendedName>
        <fullName evidence="2">histidine kinase</fullName>
        <ecNumber evidence="2">2.7.13.3</ecNumber>
    </recommendedName>
</protein>
<dbReference type="SUPFAM" id="SSF55785">
    <property type="entry name" value="PYP-like sensor domain (PAS domain)"/>
    <property type="match status" value="1"/>
</dbReference>
<proteinExistence type="predicted"/>
<dbReference type="InterPro" id="IPR052162">
    <property type="entry name" value="Sensor_kinase/Photoreceptor"/>
</dbReference>
<dbReference type="InterPro" id="IPR000014">
    <property type="entry name" value="PAS"/>
</dbReference>
<feature type="coiled-coil region" evidence="7">
    <location>
        <begin position="251"/>
        <end position="278"/>
    </location>
</feature>
<dbReference type="EC" id="2.7.13.3" evidence="2"/>
<dbReference type="Pfam" id="PF02518">
    <property type="entry name" value="HATPase_c"/>
    <property type="match status" value="1"/>
</dbReference>
<evidence type="ECO:0000313" key="11">
    <source>
        <dbReference type="EMBL" id="SNS70068.1"/>
    </source>
</evidence>
<dbReference type="SMART" id="SM00091">
    <property type="entry name" value="PAS"/>
    <property type="match status" value="1"/>
</dbReference>
<dbReference type="SUPFAM" id="SSF47384">
    <property type="entry name" value="Homodimeric domain of signal transducing histidine kinase"/>
    <property type="match status" value="1"/>
</dbReference>
<dbReference type="InterPro" id="IPR005467">
    <property type="entry name" value="His_kinase_dom"/>
</dbReference>
<gene>
    <name evidence="11" type="ORF">SAMN06295967_11732</name>
</gene>
<evidence type="ECO:0000256" key="4">
    <source>
        <dbReference type="ARBA" id="ARBA00022679"/>
    </source>
</evidence>
<evidence type="ECO:0000259" key="10">
    <source>
        <dbReference type="PROSITE" id="PS50112"/>
    </source>
</evidence>
<feature type="modified residue" description="4-aspartylphosphate" evidence="6">
    <location>
        <position position="56"/>
    </location>
</feature>
<dbReference type="SMART" id="SM00387">
    <property type="entry name" value="HATPase_c"/>
    <property type="match status" value="1"/>
</dbReference>
<dbReference type="InterPro" id="IPR003661">
    <property type="entry name" value="HisK_dim/P_dom"/>
</dbReference>
<dbReference type="Pfam" id="PF13426">
    <property type="entry name" value="PAS_9"/>
    <property type="match status" value="1"/>
</dbReference>
<dbReference type="Gene3D" id="3.40.50.2300">
    <property type="match status" value="1"/>
</dbReference>
<dbReference type="Gene3D" id="1.10.287.130">
    <property type="match status" value="1"/>
</dbReference>
<dbReference type="OrthoDB" id="9124519at2"/>
<dbReference type="Proteomes" id="UP000198480">
    <property type="component" value="Unassembled WGS sequence"/>
</dbReference>
<dbReference type="PRINTS" id="PR00344">
    <property type="entry name" value="BCTRLSENSOR"/>
</dbReference>
<dbReference type="InterPro" id="IPR001789">
    <property type="entry name" value="Sig_transdc_resp-reg_receiver"/>
</dbReference>
<name>A0A239GMT1_9BACT</name>
<dbReference type="CDD" id="cd00082">
    <property type="entry name" value="HisKA"/>
    <property type="match status" value="1"/>
</dbReference>
<dbReference type="SUPFAM" id="SSF55874">
    <property type="entry name" value="ATPase domain of HSP90 chaperone/DNA topoisomerase II/histidine kinase"/>
    <property type="match status" value="1"/>
</dbReference>
<dbReference type="Gene3D" id="3.30.565.10">
    <property type="entry name" value="Histidine kinase-like ATPase, C-terminal domain"/>
    <property type="match status" value="1"/>
</dbReference>
<dbReference type="NCBIfam" id="TIGR00229">
    <property type="entry name" value="sensory_box"/>
    <property type="match status" value="1"/>
</dbReference>
<comment type="catalytic activity">
    <reaction evidence="1">
        <text>ATP + protein L-histidine = ADP + protein N-phospho-L-histidine.</text>
        <dbReference type="EC" id="2.7.13.3"/>
    </reaction>
</comment>
<dbReference type="PANTHER" id="PTHR43304:SF1">
    <property type="entry name" value="PAC DOMAIN-CONTAINING PROTEIN"/>
    <property type="match status" value="1"/>
</dbReference>
<dbReference type="CDD" id="cd00130">
    <property type="entry name" value="PAS"/>
    <property type="match status" value="1"/>
</dbReference>
<accession>A0A239GMT1</accession>
<dbReference type="Pfam" id="PF00512">
    <property type="entry name" value="HisKA"/>
    <property type="match status" value="1"/>
</dbReference>
<reference evidence="12" key="1">
    <citation type="submission" date="2017-06" db="EMBL/GenBank/DDBJ databases">
        <authorList>
            <person name="Varghese N."/>
            <person name="Submissions S."/>
        </authorList>
    </citation>
    <scope>NUCLEOTIDE SEQUENCE [LARGE SCALE GENOMIC DNA]</scope>
    <source>
        <strain evidence="12">5C</strain>
    </source>
</reference>
<organism evidence="11 12">
    <name type="scientific">Belliella buryatensis</name>
    <dbReference type="NCBI Taxonomy" id="1500549"/>
    <lineage>
        <taxon>Bacteria</taxon>
        <taxon>Pseudomonadati</taxon>
        <taxon>Bacteroidota</taxon>
        <taxon>Cytophagia</taxon>
        <taxon>Cytophagales</taxon>
        <taxon>Cyclobacteriaceae</taxon>
        <taxon>Belliella</taxon>
    </lineage>
</organism>
<evidence type="ECO:0000256" key="5">
    <source>
        <dbReference type="ARBA" id="ARBA00022777"/>
    </source>
</evidence>
<evidence type="ECO:0000259" key="9">
    <source>
        <dbReference type="PROSITE" id="PS50110"/>
    </source>
</evidence>
<dbReference type="InterPro" id="IPR035965">
    <property type="entry name" value="PAS-like_dom_sf"/>
</dbReference>
<dbReference type="SMART" id="SM00388">
    <property type="entry name" value="HisKA"/>
    <property type="match status" value="1"/>
</dbReference>
<keyword evidence="4" id="KW-0808">Transferase</keyword>
<dbReference type="SMART" id="SM00448">
    <property type="entry name" value="REC"/>
    <property type="match status" value="1"/>
</dbReference>
<dbReference type="CDD" id="cd00156">
    <property type="entry name" value="REC"/>
    <property type="match status" value="1"/>
</dbReference>
<feature type="domain" description="PAS" evidence="10">
    <location>
        <begin position="135"/>
        <end position="179"/>
    </location>
</feature>
<evidence type="ECO:0000256" key="1">
    <source>
        <dbReference type="ARBA" id="ARBA00000085"/>
    </source>
</evidence>
<dbReference type="InterPro" id="IPR011006">
    <property type="entry name" value="CheY-like_superfamily"/>
</dbReference>
<dbReference type="InterPro" id="IPR003594">
    <property type="entry name" value="HATPase_dom"/>
</dbReference>
<keyword evidence="5" id="KW-0418">Kinase</keyword>
<keyword evidence="12" id="KW-1185">Reference proteome</keyword>
<dbReference type="GO" id="GO:0000155">
    <property type="term" value="F:phosphorelay sensor kinase activity"/>
    <property type="evidence" value="ECO:0007669"/>
    <property type="project" value="InterPro"/>
</dbReference>
<dbReference type="PROSITE" id="PS50112">
    <property type="entry name" value="PAS"/>
    <property type="match status" value="1"/>
</dbReference>
<dbReference type="AlphaFoldDB" id="A0A239GMT1"/>
<dbReference type="SUPFAM" id="SSF52172">
    <property type="entry name" value="CheY-like"/>
    <property type="match status" value="1"/>
</dbReference>
<keyword evidence="7" id="KW-0175">Coiled coil</keyword>
<dbReference type="PANTHER" id="PTHR43304">
    <property type="entry name" value="PHYTOCHROME-LIKE PROTEIN CPH1"/>
    <property type="match status" value="1"/>
</dbReference>
<dbReference type="Gene3D" id="3.30.450.20">
    <property type="entry name" value="PAS domain"/>
    <property type="match status" value="1"/>
</dbReference>
<dbReference type="FunFam" id="3.30.565.10:FF:000006">
    <property type="entry name" value="Sensor histidine kinase WalK"/>
    <property type="match status" value="1"/>
</dbReference>
<evidence type="ECO:0000256" key="3">
    <source>
        <dbReference type="ARBA" id="ARBA00022553"/>
    </source>
</evidence>
<dbReference type="PROSITE" id="PS50110">
    <property type="entry name" value="RESPONSE_REGULATORY"/>
    <property type="match status" value="1"/>
</dbReference>
<dbReference type="InterPro" id="IPR004358">
    <property type="entry name" value="Sig_transdc_His_kin-like_C"/>
</dbReference>
<dbReference type="RefSeq" id="WP_089242338.1">
    <property type="nucleotide sequence ID" value="NZ_FZOK01000017.1"/>
</dbReference>
<keyword evidence="3 6" id="KW-0597">Phosphoprotein</keyword>
<dbReference type="InterPro" id="IPR036097">
    <property type="entry name" value="HisK_dim/P_sf"/>
</dbReference>
<evidence type="ECO:0000256" key="6">
    <source>
        <dbReference type="PROSITE-ProRule" id="PRU00169"/>
    </source>
</evidence>
<evidence type="ECO:0000259" key="8">
    <source>
        <dbReference type="PROSITE" id="PS50109"/>
    </source>
</evidence>
<dbReference type="InterPro" id="IPR036890">
    <property type="entry name" value="HATPase_C_sf"/>
</dbReference>
<evidence type="ECO:0000256" key="2">
    <source>
        <dbReference type="ARBA" id="ARBA00012438"/>
    </source>
</evidence>